<keyword evidence="4" id="KW-1185">Reference proteome</keyword>
<dbReference type="Pfam" id="PF00196">
    <property type="entry name" value="GerE"/>
    <property type="match status" value="1"/>
</dbReference>
<evidence type="ECO:0000313" key="4">
    <source>
        <dbReference type="Proteomes" id="UP000028630"/>
    </source>
</evidence>
<accession>A0A085A9J7</accession>
<dbReference type="RefSeq" id="WP_038156863.1">
    <property type="nucleotide sequence ID" value="NZ_JMTB01000077.1"/>
</dbReference>
<dbReference type="InterPro" id="IPR000792">
    <property type="entry name" value="Tscrpt_reg_LuxR_C"/>
</dbReference>
<evidence type="ECO:0000256" key="1">
    <source>
        <dbReference type="ARBA" id="ARBA00023125"/>
    </source>
</evidence>
<sequence>MKNIYIATENAFLRSGLVELAQESDITLQPAKIDEPGFIDALEKDDAVIVHIDRNTPAEYFDYTMRINEKCRLMLVLNNPNLMYICDASVITTSRSSLKELMRAVGVLMSNKKLENQMRVCLTAKEKIILRETMNGQKVDQIAKVLNMSPKTVYTHRANVFSKLGGSSVNAIYSLKNRIMKEMTV</sequence>
<feature type="domain" description="HTH luxR-type" evidence="2">
    <location>
        <begin position="115"/>
        <end position="180"/>
    </location>
</feature>
<reference evidence="4" key="1">
    <citation type="submission" date="2014-05" db="EMBL/GenBank/DDBJ databases">
        <title>ATOL: Assembling a taxonomically balanced genome-scale reconstruction of the evolutionary history of the Enterobacteriaceae.</title>
        <authorList>
            <person name="Plunkett G. III"/>
            <person name="Neeno-Eckwall E.C."/>
            <person name="Glasner J.D."/>
            <person name="Perna N.T."/>
        </authorList>
    </citation>
    <scope>NUCLEOTIDE SEQUENCE [LARGE SCALE GENOMIC DNA]</scope>
    <source>
        <strain evidence="4">ATCC 49490</strain>
    </source>
</reference>
<dbReference type="PROSITE" id="PS50043">
    <property type="entry name" value="HTH_LUXR_2"/>
    <property type="match status" value="1"/>
</dbReference>
<comment type="caution">
    <text evidence="3">The sequence shown here is derived from an EMBL/GenBank/DDBJ whole genome shotgun (WGS) entry which is preliminary data.</text>
</comment>
<dbReference type="EMBL" id="JMTB01000077">
    <property type="protein sequence ID" value="KFC06892.1"/>
    <property type="molecule type" value="Genomic_DNA"/>
</dbReference>
<dbReference type="SMART" id="SM00421">
    <property type="entry name" value="HTH_LUXR"/>
    <property type="match status" value="1"/>
</dbReference>
<dbReference type="InterPro" id="IPR016032">
    <property type="entry name" value="Sig_transdc_resp-reg_C-effctor"/>
</dbReference>
<dbReference type="SUPFAM" id="SSF46894">
    <property type="entry name" value="C-terminal effector domain of the bipartite response regulators"/>
    <property type="match status" value="1"/>
</dbReference>
<dbReference type="PRINTS" id="PR00038">
    <property type="entry name" value="HTHLUXR"/>
</dbReference>
<name>A0A085A9J7_9ENTR</name>
<proteinExistence type="predicted"/>
<keyword evidence="1" id="KW-0238">DNA-binding</keyword>
<dbReference type="Gene3D" id="1.10.10.10">
    <property type="entry name" value="Winged helix-like DNA-binding domain superfamily/Winged helix DNA-binding domain"/>
    <property type="match status" value="1"/>
</dbReference>
<dbReference type="eggNOG" id="ENOG50331UV">
    <property type="taxonomic scope" value="Bacteria"/>
</dbReference>
<organism evidence="3 4">
    <name type="scientific">Trabulsiella guamensis ATCC 49490</name>
    <dbReference type="NCBI Taxonomy" id="1005994"/>
    <lineage>
        <taxon>Bacteria</taxon>
        <taxon>Pseudomonadati</taxon>
        <taxon>Pseudomonadota</taxon>
        <taxon>Gammaproteobacteria</taxon>
        <taxon>Enterobacterales</taxon>
        <taxon>Enterobacteriaceae</taxon>
        <taxon>Trabulsiella</taxon>
    </lineage>
</organism>
<dbReference type="PROSITE" id="PS00622">
    <property type="entry name" value="HTH_LUXR_1"/>
    <property type="match status" value="1"/>
</dbReference>
<dbReference type="OrthoDB" id="6505015at2"/>
<dbReference type="InterPro" id="IPR036388">
    <property type="entry name" value="WH-like_DNA-bd_sf"/>
</dbReference>
<gene>
    <name evidence="3" type="ORF">GTGU_02295</name>
</gene>
<dbReference type="GO" id="GO:0003677">
    <property type="term" value="F:DNA binding"/>
    <property type="evidence" value="ECO:0007669"/>
    <property type="project" value="UniProtKB-KW"/>
</dbReference>
<evidence type="ECO:0000313" key="3">
    <source>
        <dbReference type="EMBL" id="KFC06892.1"/>
    </source>
</evidence>
<dbReference type="AlphaFoldDB" id="A0A085A9J7"/>
<dbReference type="GO" id="GO:0006355">
    <property type="term" value="P:regulation of DNA-templated transcription"/>
    <property type="evidence" value="ECO:0007669"/>
    <property type="project" value="InterPro"/>
</dbReference>
<dbReference type="CDD" id="cd06170">
    <property type="entry name" value="LuxR_C_like"/>
    <property type="match status" value="1"/>
</dbReference>
<protein>
    <recommendedName>
        <fullName evidence="2">HTH luxR-type domain-containing protein</fullName>
    </recommendedName>
</protein>
<evidence type="ECO:0000259" key="2">
    <source>
        <dbReference type="PROSITE" id="PS50043"/>
    </source>
</evidence>
<dbReference type="Proteomes" id="UP000028630">
    <property type="component" value="Unassembled WGS sequence"/>
</dbReference>